<proteinExistence type="predicted"/>
<feature type="transmembrane region" description="Helical" evidence="17">
    <location>
        <begin position="330"/>
        <end position="353"/>
    </location>
</feature>
<dbReference type="EC" id="2.7.10.1" evidence="2"/>
<evidence type="ECO:0000256" key="8">
    <source>
        <dbReference type="ARBA" id="ARBA00022741"/>
    </source>
</evidence>
<evidence type="ECO:0000256" key="13">
    <source>
        <dbReference type="ARBA" id="ARBA00023137"/>
    </source>
</evidence>
<keyword evidence="5 17" id="KW-0812">Transmembrane</keyword>
<gene>
    <name evidence="20" type="ORF">COCON_G00043290</name>
</gene>
<dbReference type="InterPro" id="IPR036116">
    <property type="entry name" value="FN3_sf"/>
</dbReference>
<dbReference type="GO" id="GO:0016477">
    <property type="term" value="P:cell migration"/>
    <property type="evidence" value="ECO:0007669"/>
    <property type="project" value="TreeGrafter"/>
</dbReference>
<dbReference type="InterPro" id="IPR003961">
    <property type="entry name" value="FN3_dom"/>
</dbReference>
<dbReference type="CDD" id="cd00063">
    <property type="entry name" value="FN3"/>
    <property type="match status" value="2"/>
</dbReference>
<keyword evidence="14" id="KW-0675">Receptor</keyword>
<dbReference type="GO" id="GO:0004714">
    <property type="term" value="F:transmembrane receptor protein tyrosine kinase activity"/>
    <property type="evidence" value="ECO:0007669"/>
    <property type="project" value="UniProtKB-EC"/>
</dbReference>
<dbReference type="SUPFAM" id="SSF56112">
    <property type="entry name" value="Protein kinase-like (PK-like)"/>
    <property type="match status" value="1"/>
</dbReference>
<evidence type="ECO:0000259" key="18">
    <source>
        <dbReference type="PROSITE" id="PS50011"/>
    </source>
</evidence>
<feature type="domain" description="Protein kinase" evidence="18">
    <location>
        <begin position="419"/>
        <end position="690"/>
    </location>
</feature>
<evidence type="ECO:0000256" key="5">
    <source>
        <dbReference type="ARBA" id="ARBA00022692"/>
    </source>
</evidence>
<dbReference type="InterPro" id="IPR050122">
    <property type="entry name" value="RTK"/>
</dbReference>
<reference evidence="20" key="1">
    <citation type="journal article" date="2023" name="Science">
        <title>Genome structures resolve the early diversification of teleost fishes.</title>
        <authorList>
            <person name="Parey E."/>
            <person name="Louis A."/>
            <person name="Montfort J."/>
            <person name="Bouchez O."/>
            <person name="Roques C."/>
            <person name="Iampietro C."/>
            <person name="Lluch J."/>
            <person name="Castinel A."/>
            <person name="Donnadieu C."/>
            <person name="Desvignes T."/>
            <person name="Floi Bucao C."/>
            <person name="Jouanno E."/>
            <person name="Wen M."/>
            <person name="Mejri S."/>
            <person name="Dirks R."/>
            <person name="Jansen H."/>
            <person name="Henkel C."/>
            <person name="Chen W.J."/>
            <person name="Zahm M."/>
            <person name="Cabau C."/>
            <person name="Klopp C."/>
            <person name="Thompson A.W."/>
            <person name="Robinson-Rechavi M."/>
            <person name="Braasch I."/>
            <person name="Lecointre G."/>
            <person name="Bobe J."/>
            <person name="Postlethwait J.H."/>
            <person name="Berthelot C."/>
            <person name="Roest Crollius H."/>
            <person name="Guiguen Y."/>
        </authorList>
    </citation>
    <scope>NUCLEOTIDE SEQUENCE</scope>
    <source>
        <strain evidence="20">Concon-B</strain>
    </source>
</reference>
<dbReference type="PRINTS" id="PR00109">
    <property type="entry name" value="TYRKINASE"/>
</dbReference>
<dbReference type="GO" id="GO:0043235">
    <property type="term" value="C:receptor complex"/>
    <property type="evidence" value="ECO:0007669"/>
    <property type="project" value="TreeGrafter"/>
</dbReference>
<evidence type="ECO:0000256" key="10">
    <source>
        <dbReference type="ARBA" id="ARBA00022840"/>
    </source>
</evidence>
<keyword evidence="12 17" id="KW-0472">Membrane</keyword>
<dbReference type="Gene3D" id="2.10.50.10">
    <property type="entry name" value="Tumor Necrosis Factor Receptor, subunit A, domain 2"/>
    <property type="match status" value="1"/>
</dbReference>
<keyword evidence="15" id="KW-0325">Glycoprotein</keyword>
<dbReference type="FunFam" id="2.60.40.10:FF:000059">
    <property type="entry name" value="Ephrin type-A receptor 6"/>
    <property type="match status" value="2"/>
</dbReference>
<keyword evidence="3" id="KW-0597">Phosphoprotein</keyword>
<evidence type="ECO:0000256" key="12">
    <source>
        <dbReference type="ARBA" id="ARBA00023136"/>
    </source>
</evidence>
<dbReference type="SMART" id="SM00060">
    <property type="entry name" value="FN3"/>
    <property type="match status" value="2"/>
</dbReference>
<dbReference type="InterPro" id="IPR001245">
    <property type="entry name" value="Ser-Thr/Tyr_kinase_cat_dom"/>
</dbReference>
<dbReference type="GO" id="GO:0005524">
    <property type="term" value="F:ATP binding"/>
    <property type="evidence" value="ECO:0007669"/>
    <property type="project" value="UniProtKB-KW"/>
</dbReference>
<dbReference type="EMBL" id="JAFJMO010000003">
    <property type="protein sequence ID" value="KAJ8281810.1"/>
    <property type="molecule type" value="Genomic_DNA"/>
</dbReference>
<dbReference type="Gene3D" id="1.10.510.10">
    <property type="entry name" value="Transferase(Phosphotransferase) domain 1"/>
    <property type="match status" value="1"/>
</dbReference>
<dbReference type="Pfam" id="PF00041">
    <property type="entry name" value="fn3"/>
    <property type="match status" value="2"/>
</dbReference>
<evidence type="ECO:0000313" key="20">
    <source>
        <dbReference type="EMBL" id="KAJ8281810.1"/>
    </source>
</evidence>
<evidence type="ECO:0000256" key="3">
    <source>
        <dbReference type="ARBA" id="ARBA00022553"/>
    </source>
</evidence>
<evidence type="ECO:0000256" key="9">
    <source>
        <dbReference type="ARBA" id="ARBA00022777"/>
    </source>
</evidence>
<dbReference type="InterPro" id="IPR011009">
    <property type="entry name" value="Kinase-like_dom_sf"/>
</dbReference>
<keyword evidence="6" id="KW-0732">Signal</keyword>
<feature type="region of interest" description="Disordered" evidence="16">
    <location>
        <begin position="1"/>
        <end position="32"/>
    </location>
</feature>
<dbReference type="PANTHER" id="PTHR24416">
    <property type="entry name" value="TYROSINE-PROTEIN KINASE RECEPTOR"/>
    <property type="match status" value="1"/>
</dbReference>
<evidence type="ECO:0000256" key="17">
    <source>
        <dbReference type="SAM" id="Phobius"/>
    </source>
</evidence>
<evidence type="ECO:0000256" key="15">
    <source>
        <dbReference type="ARBA" id="ARBA00023180"/>
    </source>
</evidence>
<feature type="domain" description="Fibronectin type-III" evidence="19">
    <location>
        <begin position="19"/>
        <end position="129"/>
    </location>
</feature>
<dbReference type="InterPro" id="IPR008266">
    <property type="entry name" value="Tyr_kinase_AS"/>
</dbReference>
<evidence type="ECO:0000256" key="16">
    <source>
        <dbReference type="SAM" id="MobiDB-lite"/>
    </source>
</evidence>
<evidence type="ECO:0000256" key="7">
    <source>
        <dbReference type="ARBA" id="ARBA00022737"/>
    </source>
</evidence>
<comment type="subcellular location">
    <subcellularLocation>
        <location evidence="1">Membrane</location>
        <topology evidence="1">Single-pass type I membrane protein</topology>
    </subcellularLocation>
</comment>
<evidence type="ECO:0000256" key="14">
    <source>
        <dbReference type="ARBA" id="ARBA00023170"/>
    </source>
</evidence>
<dbReference type="Pfam" id="PF07714">
    <property type="entry name" value="PK_Tyr_Ser-Thr"/>
    <property type="match status" value="1"/>
</dbReference>
<sequence length="762" mass="84708">MRGYSRVSGDPTEMGCTKPPSSPQKVRVHRVSDSSLELRWDPPFDLGGRAEVWYDVQCWETEQDSGEEWQPCGDAVRFYPNRRKLSDTAVNVTGVDPRTDYRLSVEAANAISAVQGRAGSAESVNIHRWKYVIHTPAPPKEDPPSVCRAGTYKSANGGGGCSPCPPNSRTDGVDAVECECMRGFSRVSGDPTEMGCTKPPSSPQKVRVHRVSDSSLELRWDPPFDLGGRAEVWYDVQCWETEQYSGEEWQPCGDAVRFYPNRRKLSDTAVNVTGVDPRTDYRLSVEAANAISAVQGRAGSAESVNIHRWKPDVIHTPAPPAHIKDDSLPVWILAGGIGGGALLLILVITGVCYKRRSYAKLSPDLELALLPTTTQMIYRRSEQHDITPGPQPISTGQLLEGLCGRLQTSLRDMLVDRGCLTVGKPLGVEFGSVYEGAFAPQEGDDIKVAVKTMKVGIHSQDDLDSFLKEAEIMQGFDHDNVVKLLGVTLEQEPDASVPTPMLILPFMKHGDLRRFLIATRYNDVPMFVPYQSLLRFMIDIAAGMQYLSSHSFVHRDLAARNCMLGDDLRVSVADFGLSKKICSTDYYRQNAAVRMPIKWMAIESLSESIYSVKSDVWSFGVTMWEIATRGRTPYPGVHNHELLDLLESGHRLKQLDFEQDLYKVMLSCWSRDPVQRPGFGELGEKLKAILSKLPPLEASEEVHYINQGLVMASQMTPEEEDREFEEGATGNIYLAGPVAVSPPMEEEDGYLLWRNNQTEKTC</sequence>
<dbReference type="GO" id="GO:0007169">
    <property type="term" value="P:cell surface receptor protein tyrosine kinase signaling pathway"/>
    <property type="evidence" value="ECO:0007669"/>
    <property type="project" value="TreeGrafter"/>
</dbReference>
<evidence type="ECO:0000313" key="21">
    <source>
        <dbReference type="Proteomes" id="UP001152803"/>
    </source>
</evidence>
<dbReference type="PROSITE" id="PS50853">
    <property type="entry name" value="FN3"/>
    <property type="match status" value="2"/>
</dbReference>
<dbReference type="InterPro" id="IPR000719">
    <property type="entry name" value="Prot_kinase_dom"/>
</dbReference>
<dbReference type="Gene3D" id="2.60.40.10">
    <property type="entry name" value="Immunoglobulins"/>
    <property type="match status" value="2"/>
</dbReference>
<dbReference type="GO" id="GO:0006909">
    <property type="term" value="P:phagocytosis"/>
    <property type="evidence" value="ECO:0007669"/>
    <property type="project" value="TreeGrafter"/>
</dbReference>
<comment type="caution">
    <text evidence="20">The sequence shown here is derived from an EMBL/GenBank/DDBJ whole genome shotgun (WGS) entry which is preliminary data.</text>
</comment>
<dbReference type="PROSITE" id="PS50011">
    <property type="entry name" value="PROTEIN_KINASE_DOM"/>
    <property type="match status" value="1"/>
</dbReference>
<dbReference type="FunFam" id="2.10.50.10:FF:000001">
    <property type="entry name" value="Ephrin type-A receptor 5"/>
    <property type="match status" value="1"/>
</dbReference>
<dbReference type="AlphaFoldDB" id="A0A9Q1DU34"/>
<keyword evidence="13" id="KW-0829">Tyrosine-protein kinase</keyword>
<dbReference type="InterPro" id="IPR020635">
    <property type="entry name" value="Tyr_kinase_cat_dom"/>
</dbReference>
<evidence type="ECO:0000259" key="19">
    <source>
        <dbReference type="PROSITE" id="PS50853"/>
    </source>
</evidence>
<protein>
    <recommendedName>
        <fullName evidence="2">receptor protein-tyrosine kinase</fullName>
        <ecNumber evidence="2">2.7.10.1</ecNumber>
    </recommendedName>
</protein>
<evidence type="ECO:0000256" key="6">
    <source>
        <dbReference type="ARBA" id="ARBA00022729"/>
    </source>
</evidence>
<keyword evidence="9" id="KW-0418">Kinase</keyword>
<dbReference type="SUPFAM" id="SSF49265">
    <property type="entry name" value="Fibronectin type III"/>
    <property type="match status" value="2"/>
</dbReference>
<evidence type="ECO:0000256" key="4">
    <source>
        <dbReference type="ARBA" id="ARBA00022679"/>
    </source>
</evidence>
<keyword evidence="8" id="KW-0547">Nucleotide-binding</keyword>
<feature type="domain" description="Fibronectin type-III" evidence="19">
    <location>
        <begin position="199"/>
        <end position="312"/>
    </location>
</feature>
<keyword evidence="10" id="KW-0067">ATP-binding</keyword>
<dbReference type="Proteomes" id="UP001152803">
    <property type="component" value="Unassembled WGS sequence"/>
</dbReference>
<dbReference type="PANTHER" id="PTHR24416:SF628">
    <property type="entry name" value="TYROSINE-PROTEIN KINASE MER-LIKE"/>
    <property type="match status" value="1"/>
</dbReference>
<dbReference type="GO" id="GO:0007399">
    <property type="term" value="P:nervous system development"/>
    <property type="evidence" value="ECO:0007669"/>
    <property type="project" value="TreeGrafter"/>
</dbReference>
<keyword evidence="21" id="KW-1185">Reference proteome</keyword>
<evidence type="ECO:0000256" key="2">
    <source>
        <dbReference type="ARBA" id="ARBA00011902"/>
    </source>
</evidence>
<dbReference type="Gene3D" id="3.30.200.20">
    <property type="entry name" value="Phosphorylase Kinase, domain 1"/>
    <property type="match status" value="1"/>
</dbReference>
<name>A0A9Q1DU34_CONCO</name>
<dbReference type="InterPro" id="IPR013783">
    <property type="entry name" value="Ig-like_fold"/>
</dbReference>
<dbReference type="GO" id="GO:0005886">
    <property type="term" value="C:plasma membrane"/>
    <property type="evidence" value="ECO:0007669"/>
    <property type="project" value="TreeGrafter"/>
</dbReference>
<evidence type="ECO:0000256" key="11">
    <source>
        <dbReference type="ARBA" id="ARBA00022989"/>
    </source>
</evidence>
<accession>A0A9Q1DU34</accession>
<dbReference type="PROSITE" id="PS00109">
    <property type="entry name" value="PROTEIN_KINASE_TYR"/>
    <property type="match status" value="1"/>
</dbReference>
<keyword evidence="7" id="KW-0677">Repeat</keyword>
<dbReference type="FunFam" id="1.10.510.10:FF:000089">
    <property type="entry name" value="Tyrosine-protein kinase receptor TYRO3"/>
    <property type="match status" value="1"/>
</dbReference>
<keyword evidence="11 17" id="KW-1133">Transmembrane helix</keyword>
<organism evidence="20 21">
    <name type="scientific">Conger conger</name>
    <name type="common">Conger eel</name>
    <name type="synonym">Muraena conger</name>
    <dbReference type="NCBI Taxonomy" id="82655"/>
    <lineage>
        <taxon>Eukaryota</taxon>
        <taxon>Metazoa</taxon>
        <taxon>Chordata</taxon>
        <taxon>Craniata</taxon>
        <taxon>Vertebrata</taxon>
        <taxon>Euteleostomi</taxon>
        <taxon>Actinopterygii</taxon>
        <taxon>Neopterygii</taxon>
        <taxon>Teleostei</taxon>
        <taxon>Anguilliformes</taxon>
        <taxon>Congridae</taxon>
        <taxon>Conger</taxon>
    </lineage>
</organism>
<keyword evidence="4" id="KW-0808">Transferase</keyword>
<evidence type="ECO:0000256" key="1">
    <source>
        <dbReference type="ARBA" id="ARBA00004479"/>
    </source>
</evidence>
<dbReference type="SMART" id="SM00219">
    <property type="entry name" value="TyrKc"/>
    <property type="match status" value="1"/>
</dbReference>
<dbReference type="OrthoDB" id="98077at2759"/>